<dbReference type="GO" id="GO:0016020">
    <property type="term" value="C:membrane"/>
    <property type="evidence" value="ECO:0007669"/>
    <property type="project" value="UniProtKB-SubCell"/>
</dbReference>
<dbReference type="PROSITE" id="PS50850">
    <property type="entry name" value="MFS"/>
    <property type="match status" value="1"/>
</dbReference>
<reference evidence="9 10" key="1">
    <citation type="submission" date="2017-06" db="EMBL/GenBank/DDBJ databases">
        <title>A platform for efficient transgenesis in Macrostomum lignano, a flatworm model organism for stem cell research.</title>
        <authorList>
            <person name="Berezikov E."/>
        </authorList>
    </citation>
    <scope>NUCLEOTIDE SEQUENCE [LARGE SCALE GENOMIC DNA]</scope>
    <source>
        <strain evidence="9">DV1</strain>
        <tissue evidence="9">Whole organism</tissue>
    </source>
</reference>
<dbReference type="PANTHER" id="PTHR23506">
    <property type="entry name" value="GH10249P"/>
    <property type="match status" value="1"/>
</dbReference>
<evidence type="ECO:0000313" key="9">
    <source>
        <dbReference type="EMBL" id="PAA72137.1"/>
    </source>
</evidence>
<feature type="transmembrane region" description="Helical" evidence="7">
    <location>
        <begin position="313"/>
        <end position="335"/>
    </location>
</feature>
<evidence type="ECO:0000256" key="7">
    <source>
        <dbReference type="SAM" id="Phobius"/>
    </source>
</evidence>
<feature type="transmembrane region" description="Helical" evidence="7">
    <location>
        <begin position="165"/>
        <end position="190"/>
    </location>
</feature>
<comment type="caution">
    <text evidence="9">The sequence shown here is derived from an EMBL/GenBank/DDBJ whole genome shotgun (WGS) entry which is preliminary data.</text>
</comment>
<dbReference type="STRING" id="282301.A0A267FG55"/>
<evidence type="ECO:0000256" key="6">
    <source>
        <dbReference type="SAM" id="MobiDB-lite"/>
    </source>
</evidence>
<name>A0A267FG55_9PLAT</name>
<feature type="transmembrane region" description="Helical" evidence="7">
    <location>
        <begin position="347"/>
        <end position="368"/>
    </location>
</feature>
<evidence type="ECO:0000256" key="3">
    <source>
        <dbReference type="ARBA" id="ARBA00022692"/>
    </source>
</evidence>
<dbReference type="GO" id="GO:0022857">
    <property type="term" value="F:transmembrane transporter activity"/>
    <property type="evidence" value="ECO:0007669"/>
    <property type="project" value="InterPro"/>
</dbReference>
<evidence type="ECO:0000256" key="5">
    <source>
        <dbReference type="ARBA" id="ARBA00023136"/>
    </source>
</evidence>
<feature type="transmembrane region" description="Helical" evidence="7">
    <location>
        <begin position="476"/>
        <end position="495"/>
    </location>
</feature>
<dbReference type="SUPFAM" id="SSF103473">
    <property type="entry name" value="MFS general substrate transporter"/>
    <property type="match status" value="1"/>
</dbReference>
<dbReference type="OrthoDB" id="5086884at2759"/>
<feature type="transmembrane region" description="Helical" evidence="7">
    <location>
        <begin position="27"/>
        <end position="46"/>
    </location>
</feature>
<dbReference type="Proteomes" id="UP000215902">
    <property type="component" value="Unassembled WGS sequence"/>
</dbReference>
<organism evidence="9 10">
    <name type="scientific">Macrostomum lignano</name>
    <dbReference type="NCBI Taxonomy" id="282301"/>
    <lineage>
        <taxon>Eukaryota</taxon>
        <taxon>Metazoa</taxon>
        <taxon>Spiralia</taxon>
        <taxon>Lophotrochozoa</taxon>
        <taxon>Platyhelminthes</taxon>
        <taxon>Rhabditophora</taxon>
        <taxon>Macrostomorpha</taxon>
        <taxon>Macrostomida</taxon>
        <taxon>Macrostomidae</taxon>
        <taxon>Macrostomum</taxon>
    </lineage>
</organism>
<feature type="region of interest" description="Disordered" evidence="6">
    <location>
        <begin position="258"/>
        <end position="292"/>
    </location>
</feature>
<evidence type="ECO:0000256" key="1">
    <source>
        <dbReference type="ARBA" id="ARBA00004141"/>
    </source>
</evidence>
<evidence type="ECO:0000256" key="2">
    <source>
        <dbReference type="ARBA" id="ARBA00022448"/>
    </source>
</evidence>
<dbReference type="Gene3D" id="1.20.1250.20">
    <property type="entry name" value="MFS general substrate transporter like domains"/>
    <property type="match status" value="1"/>
</dbReference>
<sequence length="529" mass="56349">MYQEIDAASADAQHVGRLTRLRESKGLVVAVVTLLLMLDVMLITVLEPLLPAMLFELDQLQQGGITWSAWLSSLFRCGGGGVSSIGYFSNSSNDQLDGSSERQLYAKYAPQIGLVLGLKPGVEVIGNLLVGPLVDRVGHKAPLLIGSGLYLVTAGMFGFSPNYPILLIARLLQAASSSLSTVAGLALLAATFAGDEVERAKAAAVAFGGLSFGLIMGFPFGAVLAQWFGRASPFLVLGGLSLLDMALRLAVRTPADSASHARRDRGNKDNREKDNEEEEKKAKRRESTSASLKEIGATPVGARTLWRLATNRYVGTILMADFLIHFGLGAVFTTAPSFMQDTLAGSLWQMAVVALASTCLQFGVQYACSGWLAARPLARWRVLFPSLVVFGIGMLLYPVVGATRSIWFAALPESVLRIALALFTCTCFPSLNYLADRLFTAEYGAVNGLYTGAFNLGMFCGSQYAGLLLGWLGFEVLYSAFAMVLLASAAIGLVHRSLTDDRAAMSASDHGGRDHLTILGHSSASGTVV</sequence>
<dbReference type="EMBL" id="NIVC01001111">
    <property type="protein sequence ID" value="PAA72137.1"/>
    <property type="molecule type" value="Genomic_DNA"/>
</dbReference>
<dbReference type="InterPro" id="IPR020846">
    <property type="entry name" value="MFS_dom"/>
</dbReference>
<protein>
    <recommendedName>
        <fullName evidence="8">Major facilitator superfamily (MFS) profile domain-containing protein</fullName>
    </recommendedName>
</protein>
<feature type="transmembrane region" description="Helical" evidence="7">
    <location>
        <begin position="380"/>
        <end position="400"/>
    </location>
</feature>
<gene>
    <name evidence="9" type="ORF">BOX15_Mlig034172g1</name>
</gene>
<feature type="transmembrane region" description="Helical" evidence="7">
    <location>
        <begin position="108"/>
        <end position="129"/>
    </location>
</feature>
<keyword evidence="10" id="KW-1185">Reference proteome</keyword>
<feature type="transmembrane region" description="Helical" evidence="7">
    <location>
        <begin position="202"/>
        <end position="228"/>
    </location>
</feature>
<proteinExistence type="predicted"/>
<comment type="subcellular location">
    <subcellularLocation>
        <location evidence="1">Membrane</location>
        <topology evidence="1">Multi-pass membrane protein</topology>
    </subcellularLocation>
</comment>
<feature type="domain" description="Major facilitator superfamily (MFS) profile" evidence="8">
    <location>
        <begin position="25"/>
        <end position="500"/>
    </location>
</feature>
<evidence type="ECO:0000313" key="10">
    <source>
        <dbReference type="Proteomes" id="UP000215902"/>
    </source>
</evidence>
<accession>A0A267FG55</accession>
<dbReference type="PANTHER" id="PTHR23506:SF23">
    <property type="entry name" value="GH10249P"/>
    <property type="match status" value="1"/>
</dbReference>
<feature type="compositionally biased region" description="Basic and acidic residues" evidence="6">
    <location>
        <begin position="259"/>
        <end position="287"/>
    </location>
</feature>
<keyword evidence="3 7" id="KW-0812">Transmembrane</keyword>
<feature type="transmembrane region" description="Helical" evidence="7">
    <location>
        <begin position="447"/>
        <end position="470"/>
    </location>
</feature>
<feature type="transmembrane region" description="Helical" evidence="7">
    <location>
        <begin position="415"/>
        <end position="435"/>
    </location>
</feature>
<evidence type="ECO:0000256" key="4">
    <source>
        <dbReference type="ARBA" id="ARBA00022989"/>
    </source>
</evidence>
<dbReference type="AlphaFoldDB" id="A0A267FG55"/>
<keyword evidence="2" id="KW-0813">Transport</keyword>
<feature type="transmembrane region" description="Helical" evidence="7">
    <location>
        <begin position="141"/>
        <end position="159"/>
    </location>
</feature>
<dbReference type="Pfam" id="PF07690">
    <property type="entry name" value="MFS_1"/>
    <property type="match status" value="1"/>
</dbReference>
<evidence type="ECO:0000259" key="8">
    <source>
        <dbReference type="PROSITE" id="PS50850"/>
    </source>
</evidence>
<dbReference type="InterPro" id="IPR011701">
    <property type="entry name" value="MFS"/>
</dbReference>
<dbReference type="InterPro" id="IPR050930">
    <property type="entry name" value="MFS_Vesicular_Transporter"/>
</dbReference>
<dbReference type="InterPro" id="IPR036259">
    <property type="entry name" value="MFS_trans_sf"/>
</dbReference>
<keyword evidence="5 7" id="KW-0472">Membrane</keyword>
<keyword evidence="4 7" id="KW-1133">Transmembrane helix</keyword>